<dbReference type="InterPro" id="IPR000801">
    <property type="entry name" value="Esterase-like"/>
</dbReference>
<dbReference type="Proteomes" id="UP000250174">
    <property type="component" value="Unassembled WGS sequence"/>
</dbReference>
<dbReference type="InterPro" id="IPR052558">
    <property type="entry name" value="Siderophore_Hydrolase_D"/>
</dbReference>
<evidence type="ECO:0000256" key="1">
    <source>
        <dbReference type="ARBA" id="ARBA00005622"/>
    </source>
</evidence>
<sequence length="302" mass="34233">MVHLFALDTIVSEKNKKSHLKKYISQTNDERRKKMISIQSVNHNEDSFDLHSKEGVSYQISVYVPDTAPPQQGFPVLYVLDGNAFFRTFRDAVRLQARRSSKTNVLPMIVVGIGDARREDFVSERRCYDFTPPSSSLKLPKKPNGEPWSETGGADTFLAFLEETLKPQILEHYPIDTENEALFGHSLGGLFALYSLYTKPSLFSAYIASSPSLWWNERAILAKEEEFRKNLHNETLHKKLFVSIGSEEKGHMVTDAQDLAKRFSAINSSSFSFSFVEAKGENHMSVVLAVLSQSLRFISLRT</sequence>
<name>A0AAX1QDU1_9BACI</name>
<dbReference type="EMBL" id="LVYK01000001">
    <property type="protein sequence ID" value="RAS82211.1"/>
    <property type="molecule type" value="Genomic_DNA"/>
</dbReference>
<protein>
    <recommendedName>
        <fullName evidence="5">Alpha/beta hydrolase</fullName>
    </recommendedName>
</protein>
<dbReference type="Gene3D" id="3.40.50.1820">
    <property type="entry name" value="alpha/beta hydrolase"/>
    <property type="match status" value="1"/>
</dbReference>
<evidence type="ECO:0000313" key="3">
    <source>
        <dbReference type="EMBL" id="RAS82211.1"/>
    </source>
</evidence>
<comment type="similarity">
    <text evidence="1">Belongs to the esterase D family.</text>
</comment>
<dbReference type="AlphaFoldDB" id="A0AAX1QDU1"/>
<proteinExistence type="inferred from homology"/>
<dbReference type="Pfam" id="PF00756">
    <property type="entry name" value="Esterase"/>
    <property type="match status" value="1"/>
</dbReference>
<dbReference type="PANTHER" id="PTHR40841">
    <property type="entry name" value="SIDEROPHORE TRIACETYLFUSARININE C ESTERASE"/>
    <property type="match status" value="1"/>
</dbReference>
<organism evidence="3 4">
    <name type="scientific">Priestia endophytica</name>
    <dbReference type="NCBI Taxonomy" id="135735"/>
    <lineage>
        <taxon>Bacteria</taxon>
        <taxon>Bacillati</taxon>
        <taxon>Bacillota</taxon>
        <taxon>Bacilli</taxon>
        <taxon>Bacillales</taxon>
        <taxon>Bacillaceae</taxon>
        <taxon>Priestia</taxon>
    </lineage>
</organism>
<dbReference type="PANTHER" id="PTHR40841:SF2">
    <property type="entry name" value="SIDEROPHORE-DEGRADING ESTERASE (EUROFUNG)"/>
    <property type="match status" value="1"/>
</dbReference>
<keyword evidence="2" id="KW-0378">Hydrolase</keyword>
<gene>
    <name evidence="3" type="ORF">A3864_01490</name>
</gene>
<accession>A0AAX1QDU1</accession>
<evidence type="ECO:0008006" key="5">
    <source>
        <dbReference type="Google" id="ProtNLM"/>
    </source>
</evidence>
<evidence type="ECO:0000313" key="4">
    <source>
        <dbReference type="Proteomes" id="UP000250174"/>
    </source>
</evidence>
<evidence type="ECO:0000256" key="2">
    <source>
        <dbReference type="ARBA" id="ARBA00022801"/>
    </source>
</evidence>
<dbReference type="GO" id="GO:0016788">
    <property type="term" value="F:hydrolase activity, acting on ester bonds"/>
    <property type="evidence" value="ECO:0007669"/>
    <property type="project" value="TreeGrafter"/>
</dbReference>
<dbReference type="InterPro" id="IPR029058">
    <property type="entry name" value="AB_hydrolase_fold"/>
</dbReference>
<dbReference type="SUPFAM" id="SSF53474">
    <property type="entry name" value="alpha/beta-Hydrolases"/>
    <property type="match status" value="1"/>
</dbReference>
<reference evidence="3 4" key="1">
    <citation type="submission" date="2016-03" db="EMBL/GenBank/DDBJ databases">
        <title>Comparison of Bacillus endophyticus and B. anthracis characteristics using whole genome sequence analysis and microbiological techniques.</title>
        <authorList>
            <person name="Lekota K.E."/>
            <person name="Mafofo J."/>
            <person name="Rees J."/>
            <person name="Muchadeyi F.C."/>
            <person name="Madoroba E."/>
            <person name="Van Heerden H."/>
        </authorList>
    </citation>
    <scope>NUCLEOTIDE SEQUENCE [LARGE SCALE GENOMIC DNA]</scope>
    <source>
        <strain evidence="3 4">3631_10C</strain>
    </source>
</reference>
<comment type="caution">
    <text evidence="3">The sequence shown here is derived from an EMBL/GenBank/DDBJ whole genome shotgun (WGS) entry which is preliminary data.</text>
</comment>